<name>A0ABT1LDW7_9HYPH</name>
<evidence type="ECO:0000256" key="5">
    <source>
        <dbReference type="PROSITE-ProRule" id="PRU01091"/>
    </source>
</evidence>
<keyword evidence="9" id="KW-1185">Reference proteome</keyword>
<feature type="domain" description="OmpR/PhoB-type" evidence="7">
    <location>
        <begin position="124"/>
        <end position="220"/>
    </location>
</feature>
<dbReference type="Gene3D" id="6.10.250.690">
    <property type="match status" value="1"/>
</dbReference>
<dbReference type="SMART" id="SM00448">
    <property type="entry name" value="REC"/>
    <property type="match status" value="1"/>
</dbReference>
<keyword evidence="2 5" id="KW-0238">DNA-binding</keyword>
<dbReference type="PROSITE" id="PS51755">
    <property type="entry name" value="OMPR_PHOB"/>
    <property type="match status" value="1"/>
</dbReference>
<dbReference type="Gene3D" id="3.40.50.2300">
    <property type="match status" value="1"/>
</dbReference>
<dbReference type="PANTHER" id="PTHR48111">
    <property type="entry name" value="REGULATOR OF RPOS"/>
    <property type="match status" value="1"/>
</dbReference>
<evidence type="ECO:0000256" key="1">
    <source>
        <dbReference type="ARBA" id="ARBA00023015"/>
    </source>
</evidence>
<evidence type="ECO:0000259" key="7">
    <source>
        <dbReference type="PROSITE" id="PS51755"/>
    </source>
</evidence>
<dbReference type="SUPFAM" id="SSF52172">
    <property type="entry name" value="CheY-like"/>
    <property type="match status" value="1"/>
</dbReference>
<dbReference type="PROSITE" id="PS50110">
    <property type="entry name" value="RESPONSE_REGULATORY"/>
    <property type="match status" value="1"/>
</dbReference>
<keyword evidence="4" id="KW-0597">Phosphoprotein</keyword>
<dbReference type="InterPro" id="IPR001867">
    <property type="entry name" value="OmpR/PhoB-type_DNA-bd"/>
</dbReference>
<reference evidence="8 9" key="1">
    <citation type="submission" date="2022-07" db="EMBL/GenBank/DDBJ databases">
        <authorList>
            <person name="Li W.-J."/>
            <person name="Deng Q.-Q."/>
        </authorList>
    </citation>
    <scope>NUCLEOTIDE SEQUENCE [LARGE SCALE GENOMIC DNA]</scope>
    <source>
        <strain evidence="8 9">SYSU M60028</strain>
    </source>
</reference>
<gene>
    <name evidence="8" type="ORF">NK718_14265</name>
</gene>
<dbReference type="EMBL" id="JANCLU010000013">
    <property type="protein sequence ID" value="MCP8939689.1"/>
    <property type="molecule type" value="Genomic_DNA"/>
</dbReference>
<dbReference type="InterPro" id="IPR011006">
    <property type="entry name" value="CheY-like_superfamily"/>
</dbReference>
<feature type="modified residue" description="4-aspartylphosphate" evidence="4">
    <location>
        <position position="51"/>
    </location>
</feature>
<protein>
    <submittedName>
        <fullName evidence="8">Response regulator transcription factor</fullName>
    </submittedName>
</protein>
<evidence type="ECO:0000256" key="4">
    <source>
        <dbReference type="PROSITE-ProRule" id="PRU00169"/>
    </source>
</evidence>
<evidence type="ECO:0000313" key="8">
    <source>
        <dbReference type="EMBL" id="MCP8939689.1"/>
    </source>
</evidence>
<dbReference type="InterPro" id="IPR001789">
    <property type="entry name" value="Sig_transdc_resp-reg_receiver"/>
</dbReference>
<dbReference type="Pfam" id="PF00072">
    <property type="entry name" value="Response_reg"/>
    <property type="match status" value="1"/>
</dbReference>
<dbReference type="PANTHER" id="PTHR48111:SF67">
    <property type="entry name" value="TRANSCRIPTIONAL REGULATORY PROTEIN TCTD"/>
    <property type="match status" value="1"/>
</dbReference>
<evidence type="ECO:0000256" key="2">
    <source>
        <dbReference type="ARBA" id="ARBA00023125"/>
    </source>
</evidence>
<comment type="caution">
    <text evidence="8">The sequence shown here is derived from an EMBL/GenBank/DDBJ whole genome shotgun (WGS) entry which is preliminary data.</text>
</comment>
<dbReference type="InterPro" id="IPR039420">
    <property type="entry name" value="WalR-like"/>
</dbReference>
<dbReference type="Proteomes" id="UP001205890">
    <property type="component" value="Unassembled WGS sequence"/>
</dbReference>
<feature type="DNA-binding region" description="OmpR/PhoB-type" evidence="5">
    <location>
        <begin position="124"/>
        <end position="220"/>
    </location>
</feature>
<evidence type="ECO:0000256" key="3">
    <source>
        <dbReference type="ARBA" id="ARBA00023163"/>
    </source>
</evidence>
<dbReference type="SMART" id="SM00862">
    <property type="entry name" value="Trans_reg_C"/>
    <property type="match status" value="1"/>
</dbReference>
<organism evidence="8 9">
    <name type="scientific">Alsobacter ponti</name>
    <dbReference type="NCBI Taxonomy" id="2962936"/>
    <lineage>
        <taxon>Bacteria</taxon>
        <taxon>Pseudomonadati</taxon>
        <taxon>Pseudomonadota</taxon>
        <taxon>Alphaproteobacteria</taxon>
        <taxon>Hyphomicrobiales</taxon>
        <taxon>Alsobacteraceae</taxon>
        <taxon>Alsobacter</taxon>
    </lineage>
</organism>
<dbReference type="RefSeq" id="WP_254743578.1">
    <property type="nucleotide sequence ID" value="NZ_JANCLU010000013.1"/>
</dbReference>
<evidence type="ECO:0000259" key="6">
    <source>
        <dbReference type="PROSITE" id="PS50110"/>
    </source>
</evidence>
<sequence length="222" mass="24378">MRILVVEDDAMVAGGLVEALQRAGFGVDHALEPETAEAAARETAYDAALVDINLPRFDGLELIRRFRRAGLTFPILILSAREGLEDRVAGLDIGADDYLTKPFAIPELLARLRALLRRSHSASQATLSIGGLRIDLTRRLAQAEGVFLELTRREWDLLECLVLAAPKVLSKRVIAERLGAWDNEITPNAIEIYVSRLRGKLGGGGVEIKTIRGIGYRLDETP</sequence>
<dbReference type="CDD" id="cd00383">
    <property type="entry name" value="trans_reg_C"/>
    <property type="match status" value="1"/>
</dbReference>
<dbReference type="Pfam" id="PF00486">
    <property type="entry name" value="Trans_reg_C"/>
    <property type="match status" value="1"/>
</dbReference>
<keyword evidence="3" id="KW-0804">Transcription</keyword>
<dbReference type="Gene3D" id="1.10.10.10">
    <property type="entry name" value="Winged helix-like DNA-binding domain superfamily/Winged helix DNA-binding domain"/>
    <property type="match status" value="1"/>
</dbReference>
<accession>A0ABT1LDW7</accession>
<dbReference type="InterPro" id="IPR036388">
    <property type="entry name" value="WH-like_DNA-bd_sf"/>
</dbReference>
<evidence type="ECO:0000313" key="9">
    <source>
        <dbReference type="Proteomes" id="UP001205890"/>
    </source>
</evidence>
<proteinExistence type="predicted"/>
<feature type="domain" description="Response regulatory" evidence="6">
    <location>
        <begin position="2"/>
        <end position="116"/>
    </location>
</feature>
<keyword evidence="1" id="KW-0805">Transcription regulation</keyword>